<dbReference type="CDD" id="cd01285">
    <property type="entry name" value="nucleoside_deaminase"/>
    <property type="match status" value="1"/>
</dbReference>
<organism evidence="4 5">
    <name type="scientific">Thermoleptolyngbya sichuanensis A183</name>
    <dbReference type="NCBI Taxonomy" id="2737172"/>
    <lineage>
        <taxon>Bacteria</taxon>
        <taxon>Bacillati</taxon>
        <taxon>Cyanobacteriota</taxon>
        <taxon>Cyanophyceae</taxon>
        <taxon>Oculatellales</taxon>
        <taxon>Oculatellaceae</taxon>
        <taxon>Thermoleptolyngbya</taxon>
        <taxon>Thermoleptolyngbya sichuanensis</taxon>
    </lineage>
</organism>
<evidence type="ECO:0000256" key="2">
    <source>
        <dbReference type="ARBA" id="ARBA00022833"/>
    </source>
</evidence>
<evidence type="ECO:0000259" key="3">
    <source>
        <dbReference type="PROSITE" id="PS51747"/>
    </source>
</evidence>
<name>A0A6M8BAB9_9CYAN</name>
<protein>
    <submittedName>
        <fullName evidence="4">Nucleoside deaminase</fullName>
    </submittedName>
</protein>
<accession>A0A6M8BAB9</accession>
<reference evidence="4 5" key="1">
    <citation type="submission" date="2020-05" db="EMBL/GenBank/DDBJ databases">
        <title>Complete genome sequence of of a novel Thermoleptolyngbya strain isolated from hot springs of Ganzi, Sichuan China.</title>
        <authorList>
            <person name="Tang J."/>
            <person name="Daroch M."/>
            <person name="Li L."/>
            <person name="Waleron K."/>
            <person name="Waleron M."/>
            <person name="Waleron M."/>
        </authorList>
    </citation>
    <scope>NUCLEOTIDE SEQUENCE [LARGE SCALE GENOMIC DNA]</scope>
    <source>
        <strain evidence="4 5">PKUAC-SCTA183</strain>
    </source>
</reference>
<proteinExistence type="predicted"/>
<dbReference type="PROSITE" id="PS00903">
    <property type="entry name" value="CYT_DCMP_DEAMINASES_1"/>
    <property type="match status" value="1"/>
</dbReference>
<dbReference type="InterPro" id="IPR002125">
    <property type="entry name" value="CMP_dCMP_dom"/>
</dbReference>
<dbReference type="GO" id="GO:0008270">
    <property type="term" value="F:zinc ion binding"/>
    <property type="evidence" value="ECO:0007669"/>
    <property type="project" value="InterPro"/>
</dbReference>
<dbReference type="SUPFAM" id="SSF53927">
    <property type="entry name" value="Cytidine deaminase-like"/>
    <property type="match status" value="1"/>
</dbReference>
<dbReference type="Pfam" id="PF00383">
    <property type="entry name" value="dCMP_cyt_deam_1"/>
    <property type="match status" value="1"/>
</dbReference>
<dbReference type="InterPro" id="IPR016193">
    <property type="entry name" value="Cytidine_deaminase-like"/>
</dbReference>
<dbReference type="PROSITE" id="PS51747">
    <property type="entry name" value="CYT_DCMP_DEAMINASES_2"/>
    <property type="match status" value="1"/>
</dbReference>
<dbReference type="InterPro" id="IPR016192">
    <property type="entry name" value="APOBEC/CMP_deaminase_Zn-bd"/>
</dbReference>
<dbReference type="GO" id="GO:0016787">
    <property type="term" value="F:hydrolase activity"/>
    <property type="evidence" value="ECO:0007669"/>
    <property type="project" value="InterPro"/>
</dbReference>
<evidence type="ECO:0000313" key="4">
    <source>
        <dbReference type="EMBL" id="QKD81687.1"/>
    </source>
</evidence>
<dbReference type="AlphaFoldDB" id="A0A6M8BAB9"/>
<dbReference type="PANTHER" id="PTHR11079">
    <property type="entry name" value="CYTOSINE DEAMINASE FAMILY MEMBER"/>
    <property type="match status" value="1"/>
</dbReference>
<dbReference type="KEGG" id="theu:HPC62_05320"/>
<keyword evidence="5" id="KW-1185">Reference proteome</keyword>
<gene>
    <name evidence="4" type="ORF">HPC62_05320</name>
</gene>
<keyword evidence="1" id="KW-0479">Metal-binding</keyword>
<dbReference type="Gene3D" id="3.40.140.10">
    <property type="entry name" value="Cytidine Deaminase, domain 2"/>
    <property type="match status" value="1"/>
</dbReference>
<keyword evidence="2" id="KW-0862">Zinc</keyword>
<sequence length="165" mass="17821">MSAVSEQDLVLLRRAIALSHSAREHGNRPFGAVLADASGHILAEGENTQVTDQDCTGHAETNLLRQMDKSLSLDMLAQCTLYASTEPCPMCAGAVFWSGVGRLVYALSSDRLYKTQGESPYQLPLSAEAVLRHGKRPVEVIGPVLEEEALKAFSDFFLVGKSAQS</sequence>
<dbReference type="Proteomes" id="UP000505210">
    <property type="component" value="Chromosome"/>
</dbReference>
<feature type="domain" description="CMP/dCMP-type deaminase" evidence="3">
    <location>
        <begin position="6"/>
        <end position="128"/>
    </location>
</feature>
<dbReference type="EMBL" id="CP053661">
    <property type="protein sequence ID" value="QKD81687.1"/>
    <property type="molecule type" value="Genomic_DNA"/>
</dbReference>
<dbReference type="RefSeq" id="WP_172354082.1">
    <property type="nucleotide sequence ID" value="NZ_CP053661.1"/>
</dbReference>
<dbReference type="PANTHER" id="PTHR11079:SF179">
    <property type="entry name" value="TRNA(ADENINE(34)) DEAMINASE, CHLOROPLASTIC"/>
    <property type="match status" value="1"/>
</dbReference>
<evidence type="ECO:0000313" key="5">
    <source>
        <dbReference type="Proteomes" id="UP000505210"/>
    </source>
</evidence>
<evidence type="ECO:0000256" key="1">
    <source>
        <dbReference type="ARBA" id="ARBA00022723"/>
    </source>
</evidence>